<dbReference type="AlphaFoldDB" id="A0A381WCF6"/>
<feature type="region of interest" description="Disordered" evidence="4">
    <location>
        <begin position="85"/>
        <end position="105"/>
    </location>
</feature>
<dbReference type="Gene3D" id="2.120.10.30">
    <property type="entry name" value="TolB, C-terminal domain"/>
    <property type="match status" value="1"/>
</dbReference>
<dbReference type="InterPro" id="IPR036909">
    <property type="entry name" value="Cyt_c-like_dom_sf"/>
</dbReference>
<dbReference type="SUPFAM" id="SSF63829">
    <property type="entry name" value="Calcium-dependent phosphotriesterase"/>
    <property type="match status" value="1"/>
</dbReference>
<dbReference type="PANTHER" id="PTHR33546:SF1">
    <property type="entry name" value="LARGE, MULTIFUNCTIONAL SECRETED PROTEIN"/>
    <property type="match status" value="1"/>
</dbReference>
<sequence>MRLCFILSSLLSVLGFVAAEAPQGFNAAVQGKPLDTSSNPHWQHHLNRGRLYDYYAKQAYYYGGLEDDKRPKILPQFPGLDRVTSHHFGNQTDKSSRDGRSNKTKLGTMVSGTLRIGKHTIVRSVCVSLEQGINVVYDHHSRQFLASWRGPFVYRSDSHRGMENGLYIGVKPNVETIKAPAPKGRFFGILRKGRRVMFVYQDAQGKRTFKSAAVKDGKVYGITVAEAEARAPGKSQWPQRVATVGRRGTHLPYAMDTFTLPYENPWGSLMFVGGFDFISESRIAVATIMGEVWICDILNKDLSKLSWKRYATGLFQPLGLKVIDGIIHVTCRDQIVALHDLNADDEADFYRCVFRGITTSPGGHDYVTGLQRDNKGNLYFASHVQGLCRVNADMKSLDVLGTGLRYPNGIGVNTDGSVVLASMQEGNWSPASAIIEVKDGNFYGFGGPKKDRKGGYEKPMVYLPRGEDSSSGGQAYIDSDRWGPLKGNWIHLAMSLGEHFLVLREVVNGKSQAAAVPLWGSFLSGAHRARMSPYDGQLYVAGTQGYLNYGVRDGSLQRLRYTGGYFHYPSAYETRANGILLTFAQAQPEALGETGLWFAQHWNYRYSLSYGSEEYSPSQPQQKGHDMLQIKAVHRLSGGKQIFVEIPQLQPVDQLHLFHKASVGRTRPLEIFATVHNLGKAFTDFPGYREVPKVAKAAFFKAKQDPKTMMTACIACHHETQRVVGPPLAEIRRRYANNPQGIVKWAMNPVNQTPNTPPMPSFSFAGEENLMIIA</sequence>
<gene>
    <name evidence="6" type="ORF">METZ01_LOCUS102491</name>
</gene>
<keyword evidence="2" id="KW-0479">Metal-binding</keyword>
<reference evidence="6" key="1">
    <citation type="submission" date="2018-05" db="EMBL/GenBank/DDBJ databases">
        <authorList>
            <person name="Lanie J.A."/>
            <person name="Ng W.-L."/>
            <person name="Kazmierczak K.M."/>
            <person name="Andrzejewski T.M."/>
            <person name="Davidsen T.M."/>
            <person name="Wayne K.J."/>
            <person name="Tettelin H."/>
            <person name="Glass J.I."/>
            <person name="Rusch D."/>
            <person name="Podicherti R."/>
            <person name="Tsui H.-C.T."/>
            <person name="Winkler M.E."/>
        </authorList>
    </citation>
    <scope>NUCLEOTIDE SEQUENCE</scope>
</reference>
<evidence type="ECO:0000256" key="4">
    <source>
        <dbReference type="SAM" id="MobiDB-lite"/>
    </source>
</evidence>
<evidence type="ECO:0000256" key="3">
    <source>
        <dbReference type="ARBA" id="ARBA00023004"/>
    </source>
</evidence>
<dbReference type="SUPFAM" id="SSF46626">
    <property type="entry name" value="Cytochrome c"/>
    <property type="match status" value="1"/>
</dbReference>
<evidence type="ECO:0000259" key="5">
    <source>
        <dbReference type="PROSITE" id="PS51007"/>
    </source>
</evidence>
<organism evidence="6">
    <name type="scientific">marine metagenome</name>
    <dbReference type="NCBI Taxonomy" id="408172"/>
    <lineage>
        <taxon>unclassified sequences</taxon>
        <taxon>metagenomes</taxon>
        <taxon>ecological metagenomes</taxon>
    </lineage>
</organism>
<dbReference type="PANTHER" id="PTHR33546">
    <property type="entry name" value="LARGE, MULTIFUNCTIONAL SECRETED PROTEIN-RELATED"/>
    <property type="match status" value="1"/>
</dbReference>
<dbReference type="InterPro" id="IPR011042">
    <property type="entry name" value="6-blade_b-propeller_TolB-like"/>
</dbReference>
<feature type="non-terminal residue" evidence="6">
    <location>
        <position position="774"/>
    </location>
</feature>
<dbReference type="InterPro" id="IPR009056">
    <property type="entry name" value="Cyt_c-like_dom"/>
</dbReference>
<name>A0A381WCF6_9ZZZZ</name>
<dbReference type="GO" id="GO:0046872">
    <property type="term" value="F:metal ion binding"/>
    <property type="evidence" value="ECO:0007669"/>
    <property type="project" value="UniProtKB-KW"/>
</dbReference>
<dbReference type="Gene3D" id="1.10.760.10">
    <property type="entry name" value="Cytochrome c-like domain"/>
    <property type="match status" value="1"/>
</dbReference>
<dbReference type="EMBL" id="UINC01011225">
    <property type="protein sequence ID" value="SVA49637.1"/>
    <property type="molecule type" value="Genomic_DNA"/>
</dbReference>
<accession>A0A381WCF6</accession>
<evidence type="ECO:0000313" key="6">
    <source>
        <dbReference type="EMBL" id="SVA49637.1"/>
    </source>
</evidence>
<evidence type="ECO:0000256" key="2">
    <source>
        <dbReference type="ARBA" id="ARBA00022723"/>
    </source>
</evidence>
<dbReference type="GO" id="GO:0009055">
    <property type="term" value="F:electron transfer activity"/>
    <property type="evidence" value="ECO:0007669"/>
    <property type="project" value="InterPro"/>
</dbReference>
<dbReference type="PROSITE" id="PS51007">
    <property type="entry name" value="CYTC"/>
    <property type="match status" value="1"/>
</dbReference>
<keyword evidence="1" id="KW-0349">Heme</keyword>
<protein>
    <recommendedName>
        <fullName evidence="5">Cytochrome c domain-containing protein</fullName>
    </recommendedName>
</protein>
<feature type="domain" description="Cytochrome c" evidence="5">
    <location>
        <begin position="690"/>
        <end position="774"/>
    </location>
</feature>
<evidence type="ECO:0000256" key="1">
    <source>
        <dbReference type="ARBA" id="ARBA00022617"/>
    </source>
</evidence>
<proteinExistence type="predicted"/>
<keyword evidence="3" id="KW-0408">Iron</keyword>
<dbReference type="GO" id="GO:0020037">
    <property type="term" value="F:heme binding"/>
    <property type="evidence" value="ECO:0007669"/>
    <property type="project" value="InterPro"/>
</dbReference>